<organism evidence="8 9">
    <name type="scientific">Shewanella baltica (strain OS195)</name>
    <dbReference type="NCBI Taxonomy" id="399599"/>
    <lineage>
        <taxon>Bacteria</taxon>
        <taxon>Pseudomonadati</taxon>
        <taxon>Pseudomonadota</taxon>
        <taxon>Gammaproteobacteria</taxon>
        <taxon>Alteromonadales</taxon>
        <taxon>Shewanellaceae</taxon>
        <taxon>Shewanella</taxon>
    </lineage>
</organism>
<feature type="transmembrane region" description="Helical" evidence="7">
    <location>
        <begin position="81"/>
        <end position="100"/>
    </location>
</feature>
<dbReference type="InterPro" id="IPR014047">
    <property type="entry name" value="Chr_Tranpt_l_chain"/>
</dbReference>
<dbReference type="Pfam" id="PF02417">
    <property type="entry name" value="Chromate_transp"/>
    <property type="match status" value="2"/>
</dbReference>
<dbReference type="PIRSF" id="PIRSF004810">
    <property type="entry name" value="ChrA"/>
    <property type="match status" value="1"/>
</dbReference>
<keyword evidence="6 7" id="KW-0472">Membrane</keyword>
<evidence type="ECO:0000256" key="5">
    <source>
        <dbReference type="ARBA" id="ARBA00022989"/>
    </source>
</evidence>
<dbReference type="PANTHER" id="PTHR33567:SF3">
    <property type="entry name" value="CHROMATE ION TRANSPORTER (EUROFUNG)"/>
    <property type="match status" value="1"/>
</dbReference>
<evidence type="ECO:0000313" key="8">
    <source>
        <dbReference type="EMBL" id="ABX50780.1"/>
    </source>
</evidence>
<feature type="transmembrane region" description="Helical" evidence="7">
    <location>
        <begin position="225"/>
        <end position="242"/>
    </location>
</feature>
<comment type="similarity">
    <text evidence="2">Belongs to the chromate ion transporter (CHR) (TC 2.A.51) family.</text>
</comment>
<evidence type="ECO:0000256" key="3">
    <source>
        <dbReference type="ARBA" id="ARBA00022475"/>
    </source>
</evidence>
<feature type="transmembrane region" description="Helical" evidence="7">
    <location>
        <begin position="316"/>
        <end position="338"/>
    </location>
</feature>
<evidence type="ECO:0000256" key="1">
    <source>
        <dbReference type="ARBA" id="ARBA00004651"/>
    </source>
</evidence>
<gene>
    <name evidence="8" type="ordered locus">Sbal195_3618</name>
</gene>
<comment type="subcellular location">
    <subcellularLocation>
        <location evidence="1">Cell membrane</location>
        <topology evidence="1">Multi-pass membrane protein</topology>
    </subcellularLocation>
</comment>
<dbReference type="NCBIfam" id="TIGR00937">
    <property type="entry name" value="2A51"/>
    <property type="match status" value="1"/>
</dbReference>
<dbReference type="GO" id="GO:0015109">
    <property type="term" value="F:chromate transmembrane transporter activity"/>
    <property type="evidence" value="ECO:0007669"/>
    <property type="project" value="InterPro"/>
</dbReference>
<evidence type="ECO:0000256" key="2">
    <source>
        <dbReference type="ARBA" id="ARBA00005262"/>
    </source>
</evidence>
<feature type="transmembrane region" description="Helical" evidence="7">
    <location>
        <begin position="40"/>
        <end position="61"/>
    </location>
</feature>
<protein>
    <submittedName>
        <fullName evidence="8">Chromate transporter, chromate ion transporter (CHR) family</fullName>
    </submittedName>
</protein>
<keyword evidence="3" id="KW-1003">Cell membrane</keyword>
<dbReference type="GO" id="GO:0005886">
    <property type="term" value="C:plasma membrane"/>
    <property type="evidence" value="ECO:0007669"/>
    <property type="project" value="UniProtKB-SubCell"/>
</dbReference>
<keyword evidence="4 7" id="KW-0812">Transmembrane</keyword>
<dbReference type="HOGENOM" id="CLU_018106_0_1_6"/>
<accession>A9L1I4</accession>
<keyword evidence="5 7" id="KW-1133">Transmembrane helix</keyword>
<dbReference type="InterPro" id="IPR003370">
    <property type="entry name" value="Chromate_transpt"/>
</dbReference>
<evidence type="ECO:0000256" key="6">
    <source>
        <dbReference type="ARBA" id="ARBA00023136"/>
    </source>
</evidence>
<feature type="transmembrane region" description="Helical" evidence="7">
    <location>
        <begin position="254"/>
        <end position="272"/>
    </location>
</feature>
<name>A9L1I4_SHEB9</name>
<dbReference type="EMBL" id="CP000891">
    <property type="protein sequence ID" value="ABX50780.1"/>
    <property type="molecule type" value="Genomic_DNA"/>
</dbReference>
<dbReference type="Proteomes" id="UP000000770">
    <property type="component" value="Chromosome"/>
</dbReference>
<dbReference type="AlphaFoldDB" id="A9L1I4"/>
<sequence>MEPLLCFYLRCSRETSSKCLFSGIIFSTLCIEWRRFMLQIFLRFFTLGLMSFGGPAAHIGYFRQTFVNELGWLDDKRYASLVALSQFMPGPGSSQVGFAIGYQRGGLVGALAAFAGFTLPSFILMYLLAVTTSAWLANHYVQGMIYGLKLMAVVVVADAVLAMFKQFCQRKSARLLMLISAAAILIAPFMWTQILLLLGAATIGIYKLSATQDDTAPLAPIRLNYLYLLLFFVLLIGSFFMVDFGPEAWIFSEFYRVGSLVFGGGHVVLPLLETAVGDTIGGDRFLTGYAFAQAVPGPMFTFATFLGAEVMLDKPFMGACIATAAIFLPGFLLMLVGLKSWHAIAARPKIAGAIAGVNACVVGLLAAALYQPVFSQAVFSGKDMALVLLGFGALKLFKPPMLVLVLGFSLCGILLNVF</sequence>
<feature type="transmembrane region" description="Helical" evidence="7">
    <location>
        <begin position="350"/>
        <end position="370"/>
    </location>
</feature>
<evidence type="ECO:0000256" key="4">
    <source>
        <dbReference type="ARBA" id="ARBA00022692"/>
    </source>
</evidence>
<evidence type="ECO:0000256" key="7">
    <source>
        <dbReference type="SAM" id="Phobius"/>
    </source>
</evidence>
<feature type="transmembrane region" description="Helical" evidence="7">
    <location>
        <begin position="143"/>
        <end position="164"/>
    </location>
</feature>
<evidence type="ECO:0000313" key="9">
    <source>
        <dbReference type="Proteomes" id="UP000000770"/>
    </source>
</evidence>
<feature type="transmembrane region" description="Helical" evidence="7">
    <location>
        <begin position="176"/>
        <end position="205"/>
    </location>
</feature>
<feature type="transmembrane region" description="Helical" evidence="7">
    <location>
        <begin position="107"/>
        <end position="137"/>
    </location>
</feature>
<reference evidence="8 9" key="1">
    <citation type="submission" date="2007-11" db="EMBL/GenBank/DDBJ databases">
        <title>Complete sequence of chromosome of Shewanella baltica OS195.</title>
        <authorList>
            <consortium name="US DOE Joint Genome Institute"/>
            <person name="Copeland A."/>
            <person name="Lucas S."/>
            <person name="Lapidus A."/>
            <person name="Barry K."/>
            <person name="Glavina del Rio T."/>
            <person name="Dalin E."/>
            <person name="Tice H."/>
            <person name="Pitluck S."/>
            <person name="Chain P."/>
            <person name="Malfatti S."/>
            <person name="Shin M."/>
            <person name="Vergez L."/>
            <person name="Schmutz J."/>
            <person name="Larimer F."/>
            <person name="Land M."/>
            <person name="Hauser L."/>
            <person name="Kyrpides N."/>
            <person name="Kim E."/>
            <person name="Brettar I."/>
            <person name="Rodrigues J."/>
            <person name="Konstantinidis K."/>
            <person name="Klappenbach J."/>
            <person name="Hofle M."/>
            <person name="Tiedje J."/>
            <person name="Richardson P."/>
        </authorList>
    </citation>
    <scope>NUCLEOTIDE SEQUENCE [LARGE SCALE GENOMIC DNA]</scope>
    <source>
        <strain evidence="8 9">OS195</strain>
    </source>
</reference>
<proteinExistence type="inferred from homology"/>
<dbReference type="KEGG" id="sbn:Sbal195_3618"/>
<dbReference type="PANTHER" id="PTHR33567">
    <property type="entry name" value="CHROMATE ION TRANSPORTER (EUROFUNG)"/>
    <property type="match status" value="1"/>
</dbReference>